<organism evidence="1 2">
    <name type="scientific">Inconstantimicrobium mannanitabidum</name>
    <dbReference type="NCBI Taxonomy" id="1604901"/>
    <lineage>
        <taxon>Bacteria</taxon>
        <taxon>Bacillati</taxon>
        <taxon>Bacillota</taxon>
        <taxon>Clostridia</taxon>
        <taxon>Eubacteriales</taxon>
        <taxon>Clostridiaceae</taxon>
        <taxon>Inconstantimicrobium</taxon>
    </lineage>
</organism>
<evidence type="ECO:0000313" key="1">
    <source>
        <dbReference type="EMBL" id="GKX67220.1"/>
    </source>
</evidence>
<keyword evidence="1" id="KW-0238">DNA-binding</keyword>
<name>A0ACB5RDP2_9CLOT</name>
<proteinExistence type="predicted"/>
<dbReference type="Proteomes" id="UP001058074">
    <property type="component" value="Unassembled WGS sequence"/>
</dbReference>
<accession>A0ACB5RDP2</accession>
<dbReference type="EMBL" id="BROD01000001">
    <property type="protein sequence ID" value="GKX67220.1"/>
    <property type="molecule type" value="Genomic_DNA"/>
</dbReference>
<keyword evidence="2" id="KW-1185">Reference proteome</keyword>
<protein>
    <submittedName>
        <fullName evidence="1">DNA-binding response regulator</fullName>
    </submittedName>
</protein>
<sequence>MGIKLILADDDTLIRESLKIILSTDKDIEVLQTFENGKDAVDYTLNNQVDIALLDVRMPLLNGVQATKEISNRTETKVVILTTFDEDEYIKDGLKYGAKGYLLKNTHPEKIIKTIHMVHEGNCVFQEEVLNKISDNIQNKTEAKTSHIDESLFTDRELEVMVAIADGLNNKDIAKTLFISEGTVKNYITSIFQKTGLEHRTQIAIYYLTGKK</sequence>
<reference evidence="1" key="1">
    <citation type="journal article" date="2025" name="Int. J. Syst. Evol. Microbiol.">
        <title>Inconstantimicrobium mannanitabidum sp. nov., a novel member of the family Clostridiaceae isolated from anoxic soil under the treatment of reductive soil disinfestation.</title>
        <authorList>
            <person name="Ueki A."/>
            <person name="Tonouchi A."/>
            <person name="Honma S."/>
            <person name="Kaku N."/>
            <person name="Ueki K."/>
        </authorList>
    </citation>
    <scope>NUCLEOTIDE SEQUENCE</scope>
    <source>
        <strain evidence="1">TW13</strain>
    </source>
</reference>
<comment type="caution">
    <text evidence="1">The sequence shown here is derived from an EMBL/GenBank/DDBJ whole genome shotgun (WGS) entry which is preliminary data.</text>
</comment>
<gene>
    <name evidence="1" type="ORF">rsdtw13_24780</name>
</gene>
<evidence type="ECO:0000313" key="2">
    <source>
        <dbReference type="Proteomes" id="UP001058074"/>
    </source>
</evidence>